<keyword evidence="1" id="KW-0812">Transmembrane</keyword>
<evidence type="ECO:0000256" key="2">
    <source>
        <dbReference type="SAM" id="SignalP"/>
    </source>
</evidence>
<sequence length="184" mass="21159">MKILYVLLFWLLTGICTGNASAGGLSAWQESTPYGHRLDHDGSAGGWITMTLDTTVVEFQHFYFYRQHTIADSRSGYLIINEASEQVQRFSSEAEWHQQLARQKLVPLWKRAYNANYSGIFGDGTFFFLVFFPFPLLVPLLWLACLMSLPFFGRKLYRLRRTISWLYPAICLVAVLLSVFPQSL</sequence>
<dbReference type="EMBL" id="FOHS01000002">
    <property type="protein sequence ID" value="SET56378.1"/>
    <property type="molecule type" value="Genomic_DNA"/>
</dbReference>
<feature type="chain" id="PRO_5011435006" evidence="2">
    <location>
        <begin position="23"/>
        <end position="184"/>
    </location>
</feature>
<evidence type="ECO:0000313" key="3">
    <source>
        <dbReference type="EMBL" id="SET56378.1"/>
    </source>
</evidence>
<dbReference type="RefSeq" id="WP_092771351.1">
    <property type="nucleotide sequence ID" value="NZ_FOHS01000002.1"/>
</dbReference>
<organism evidence="3 4">
    <name type="scientific">Hymenobacter actinosclerus</name>
    <dbReference type="NCBI Taxonomy" id="82805"/>
    <lineage>
        <taxon>Bacteria</taxon>
        <taxon>Pseudomonadati</taxon>
        <taxon>Bacteroidota</taxon>
        <taxon>Cytophagia</taxon>
        <taxon>Cytophagales</taxon>
        <taxon>Hymenobacteraceae</taxon>
        <taxon>Hymenobacter</taxon>
    </lineage>
</organism>
<accession>A0A1I0FDX0</accession>
<protein>
    <submittedName>
        <fullName evidence="3">Uncharacterized protein</fullName>
    </submittedName>
</protein>
<proteinExistence type="predicted"/>
<keyword evidence="4" id="KW-1185">Reference proteome</keyword>
<feature type="signal peptide" evidence="2">
    <location>
        <begin position="1"/>
        <end position="22"/>
    </location>
</feature>
<dbReference type="AlphaFoldDB" id="A0A1I0FDX0"/>
<reference evidence="4" key="1">
    <citation type="submission" date="2016-10" db="EMBL/GenBank/DDBJ databases">
        <authorList>
            <person name="Varghese N."/>
            <person name="Submissions S."/>
        </authorList>
    </citation>
    <scope>NUCLEOTIDE SEQUENCE [LARGE SCALE GENOMIC DNA]</scope>
    <source>
        <strain evidence="4">DSM 15310</strain>
    </source>
</reference>
<evidence type="ECO:0000313" key="4">
    <source>
        <dbReference type="Proteomes" id="UP000198697"/>
    </source>
</evidence>
<feature type="transmembrane region" description="Helical" evidence="1">
    <location>
        <begin position="126"/>
        <end position="152"/>
    </location>
</feature>
<feature type="transmembrane region" description="Helical" evidence="1">
    <location>
        <begin position="164"/>
        <end position="181"/>
    </location>
</feature>
<keyword evidence="1" id="KW-1133">Transmembrane helix</keyword>
<keyword evidence="2" id="KW-0732">Signal</keyword>
<dbReference type="Proteomes" id="UP000198697">
    <property type="component" value="Unassembled WGS sequence"/>
</dbReference>
<keyword evidence="1" id="KW-0472">Membrane</keyword>
<name>A0A1I0FDX0_9BACT</name>
<gene>
    <name evidence="3" type="ORF">SAMN04487998_2229</name>
</gene>
<dbReference type="OrthoDB" id="763969at2"/>
<evidence type="ECO:0000256" key="1">
    <source>
        <dbReference type="SAM" id="Phobius"/>
    </source>
</evidence>